<dbReference type="Pfam" id="PF23994">
    <property type="entry name" value="DUF7312"/>
    <property type="match status" value="1"/>
</dbReference>
<name>A0A8U0HQJ7_9EURY</name>
<keyword evidence="2" id="KW-1133">Transmembrane helix</keyword>
<keyword evidence="2" id="KW-0472">Membrane</keyword>
<dbReference type="RefSeq" id="WP_248649081.1">
    <property type="nucleotide sequence ID" value="NZ_CP096659.1"/>
</dbReference>
<dbReference type="InterPro" id="IPR055736">
    <property type="entry name" value="DUF7312"/>
</dbReference>
<gene>
    <name evidence="4" type="ORF">M0R89_10725</name>
</gene>
<keyword evidence="5" id="KW-1185">Reference proteome</keyword>
<sequence>MSDWKYDTDEVGEDGYEPEEPDDLDPIEPGSPTMENAFFVALGVASMLFVFARVILLAGG</sequence>
<dbReference type="AlphaFoldDB" id="A0A8U0HQJ7"/>
<evidence type="ECO:0000313" key="4">
    <source>
        <dbReference type="EMBL" id="UPV73023.1"/>
    </source>
</evidence>
<feature type="domain" description="DUF7312" evidence="3">
    <location>
        <begin position="2"/>
        <end position="54"/>
    </location>
</feature>
<dbReference type="GeneID" id="72185678"/>
<dbReference type="KEGG" id="halx:M0R89_10725"/>
<dbReference type="EMBL" id="CP096659">
    <property type="protein sequence ID" value="UPV73023.1"/>
    <property type="molecule type" value="Genomic_DNA"/>
</dbReference>
<evidence type="ECO:0000313" key="5">
    <source>
        <dbReference type="Proteomes" id="UP000830729"/>
    </source>
</evidence>
<dbReference type="Proteomes" id="UP000830729">
    <property type="component" value="Chromosome"/>
</dbReference>
<accession>A0A8U0HQJ7</accession>
<evidence type="ECO:0000259" key="3">
    <source>
        <dbReference type="Pfam" id="PF23994"/>
    </source>
</evidence>
<evidence type="ECO:0000256" key="2">
    <source>
        <dbReference type="SAM" id="Phobius"/>
    </source>
</evidence>
<feature type="transmembrane region" description="Helical" evidence="2">
    <location>
        <begin position="37"/>
        <end position="58"/>
    </location>
</feature>
<proteinExistence type="predicted"/>
<keyword evidence="2" id="KW-0812">Transmembrane</keyword>
<organism evidence="4 5">
    <name type="scientific">Halorussus limi</name>
    <dbReference type="NCBI Taxonomy" id="2938695"/>
    <lineage>
        <taxon>Archaea</taxon>
        <taxon>Methanobacteriati</taxon>
        <taxon>Methanobacteriota</taxon>
        <taxon>Stenosarchaea group</taxon>
        <taxon>Halobacteria</taxon>
        <taxon>Halobacteriales</taxon>
        <taxon>Haladaptataceae</taxon>
        <taxon>Halorussus</taxon>
    </lineage>
</organism>
<feature type="compositionally biased region" description="Acidic residues" evidence="1">
    <location>
        <begin position="9"/>
        <end position="26"/>
    </location>
</feature>
<feature type="region of interest" description="Disordered" evidence="1">
    <location>
        <begin position="1"/>
        <end position="30"/>
    </location>
</feature>
<protein>
    <recommendedName>
        <fullName evidence="3">DUF7312 domain-containing protein</fullName>
    </recommendedName>
</protein>
<evidence type="ECO:0000256" key="1">
    <source>
        <dbReference type="SAM" id="MobiDB-lite"/>
    </source>
</evidence>
<reference evidence="4 5" key="1">
    <citation type="submission" date="2022-04" db="EMBL/GenBank/DDBJ databases">
        <title>Diverse halophilic archaea isolated from saline environments.</title>
        <authorList>
            <person name="Cui H.-L."/>
        </authorList>
    </citation>
    <scope>NUCLEOTIDE SEQUENCE [LARGE SCALE GENOMIC DNA]</scope>
    <source>
        <strain evidence="4 5">XZYJT49</strain>
    </source>
</reference>